<dbReference type="SUPFAM" id="SSF48008">
    <property type="entry name" value="GntR ligand-binding domain-like"/>
    <property type="match status" value="1"/>
</dbReference>
<dbReference type="Pfam" id="PF07729">
    <property type="entry name" value="FCD"/>
    <property type="match status" value="1"/>
</dbReference>
<dbReference type="Pfam" id="PF00392">
    <property type="entry name" value="GntR"/>
    <property type="match status" value="1"/>
</dbReference>
<evidence type="ECO:0000256" key="1">
    <source>
        <dbReference type="ARBA" id="ARBA00023015"/>
    </source>
</evidence>
<evidence type="ECO:0000313" key="5">
    <source>
        <dbReference type="EMBL" id="AWT51537.1"/>
    </source>
</evidence>
<evidence type="ECO:0000256" key="3">
    <source>
        <dbReference type="ARBA" id="ARBA00023163"/>
    </source>
</evidence>
<dbReference type="Gene3D" id="1.10.10.10">
    <property type="entry name" value="Winged helix-like DNA-binding domain superfamily/Winged helix DNA-binding domain"/>
    <property type="match status" value="1"/>
</dbReference>
<dbReference type="InterPro" id="IPR036390">
    <property type="entry name" value="WH_DNA-bd_sf"/>
</dbReference>
<organism evidence="5 6">
    <name type="scientific">Mycolicibacterium smegmatis (strain MKD8)</name>
    <name type="common">Mycobacterium smegmatis</name>
    <dbReference type="NCBI Taxonomy" id="1214915"/>
    <lineage>
        <taxon>Bacteria</taxon>
        <taxon>Bacillati</taxon>
        <taxon>Actinomycetota</taxon>
        <taxon>Actinomycetes</taxon>
        <taxon>Mycobacteriales</taxon>
        <taxon>Mycobacteriaceae</taxon>
        <taxon>Mycolicibacterium</taxon>
    </lineage>
</organism>
<name>A0A2U9PIG8_MYCSE</name>
<dbReference type="PANTHER" id="PTHR43537">
    <property type="entry name" value="TRANSCRIPTIONAL REGULATOR, GNTR FAMILY"/>
    <property type="match status" value="1"/>
</dbReference>
<reference evidence="5 6" key="1">
    <citation type="journal article" date="2013" name="Genome Announc.">
        <title>Draft genome sequence of MKD8, a conjugal recipient Mycobacterium smegmatis strain.</title>
        <authorList>
            <person name="Gray T.A."/>
            <person name="Palumbo M.J."/>
            <person name="Derbyshire K.M."/>
        </authorList>
    </citation>
    <scope>NUCLEOTIDE SEQUENCE [LARGE SCALE GENOMIC DNA]</scope>
    <source>
        <strain evidence="5 6">MKD8</strain>
    </source>
</reference>
<gene>
    <name evidence="5" type="ORF">D806_005440</name>
</gene>
<dbReference type="CDD" id="cd07377">
    <property type="entry name" value="WHTH_GntR"/>
    <property type="match status" value="1"/>
</dbReference>
<accession>A0A2U9PIG8</accession>
<dbReference type="PANTHER" id="PTHR43537:SF45">
    <property type="entry name" value="GNTR FAMILY REGULATORY PROTEIN"/>
    <property type="match status" value="1"/>
</dbReference>
<dbReference type="Gene3D" id="1.20.120.530">
    <property type="entry name" value="GntR ligand-binding domain-like"/>
    <property type="match status" value="1"/>
</dbReference>
<protein>
    <submittedName>
        <fullName evidence="5">Transcriptional regulator, GntR family protein</fullName>
    </submittedName>
</protein>
<dbReference type="RefSeq" id="WP_003891887.1">
    <property type="nucleotide sequence ID" value="NZ_CP027541.1"/>
</dbReference>
<dbReference type="EMBL" id="CP027541">
    <property type="protein sequence ID" value="AWT51537.1"/>
    <property type="molecule type" value="Genomic_DNA"/>
</dbReference>
<sequence length="219" mass="24092">MTSEPQNKSDQAFIEIEQMIVLGEIAPGSLVSEKQLMELTGLGRTPVREAVQRLSRERLLEIHPNRGVLVPPTSVEAQLKLLELRRTLEPFAVRLAASRATDTQRHAARELADSVVSGDKTVTEFSIFLRKAHALVVAATHNEYIEVAMAPLQGLSRRFWFGHMGNPVEDLRQAAHLHHDILAAIAAGDAEAAHSASIALSDYLFEFAYATLPGRNRSA</sequence>
<keyword evidence="3" id="KW-0804">Transcription</keyword>
<dbReference type="SUPFAM" id="SSF46785">
    <property type="entry name" value="Winged helix' DNA-binding domain"/>
    <property type="match status" value="1"/>
</dbReference>
<dbReference type="InterPro" id="IPR000524">
    <property type="entry name" value="Tscrpt_reg_HTH_GntR"/>
</dbReference>
<dbReference type="PROSITE" id="PS50949">
    <property type="entry name" value="HTH_GNTR"/>
    <property type="match status" value="1"/>
</dbReference>
<dbReference type="AlphaFoldDB" id="A0A2U9PIG8"/>
<dbReference type="SMART" id="SM00345">
    <property type="entry name" value="HTH_GNTR"/>
    <property type="match status" value="1"/>
</dbReference>
<dbReference type="InterPro" id="IPR008920">
    <property type="entry name" value="TF_FadR/GntR_C"/>
</dbReference>
<keyword evidence="1" id="KW-0805">Transcription regulation</keyword>
<dbReference type="SMART" id="SM00895">
    <property type="entry name" value="FCD"/>
    <property type="match status" value="1"/>
</dbReference>
<dbReference type="Proteomes" id="UP000011200">
    <property type="component" value="Chromosome"/>
</dbReference>
<evidence type="ECO:0000256" key="2">
    <source>
        <dbReference type="ARBA" id="ARBA00023125"/>
    </source>
</evidence>
<reference evidence="6" key="2">
    <citation type="submission" date="2018-03" db="EMBL/GenBank/DDBJ databases">
        <authorList>
            <person name="Derbyshire K."/>
            <person name="Gray T.A."/>
            <person name="Champion M."/>
        </authorList>
    </citation>
    <scope>NUCLEOTIDE SEQUENCE [LARGE SCALE GENOMIC DNA]</scope>
    <source>
        <strain evidence="6">MKD8</strain>
    </source>
</reference>
<dbReference type="InterPro" id="IPR036388">
    <property type="entry name" value="WH-like_DNA-bd_sf"/>
</dbReference>
<evidence type="ECO:0000259" key="4">
    <source>
        <dbReference type="PROSITE" id="PS50949"/>
    </source>
</evidence>
<proteinExistence type="predicted"/>
<dbReference type="InterPro" id="IPR011711">
    <property type="entry name" value="GntR_C"/>
</dbReference>
<keyword evidence="2" id="KW-0238">DNA-binding</keyword>
<dbReference type="GO" id="GO:0003700">
    <property type="term" value="F:DNA-binding transcription factor activity"/>
    <property type="evidence" value="ECO:0007669"/>
    <property type="project" value="InterPro"/>
</dbReference>
<dbReference type="GO" id="GO:0003677">
    <property type="term" value="F:DNA binding"/>
    <property type="evidence" value="ECO:0007669"/>
    <property type="project" value="UniProtKB-KW"/>
</dbReference>
<evidence type="ECO:0000313" key="6">
    <source>
        <dbReference type="Proteomes" id="UP000011200"/>
    </source>
</evidence>
<feature type="domain" description="HTH gntR-type" evidence="4">
    <location>
        <begin position="6"/>
        <end position="73"/>
    </location>
</feature>